<evidence type="ECO:0000313" key="3">
    <source>
        <dbReference type="Proteomes" id="UP000823749"/>
    </source>
</evidence>
<feature type="compositionally biased region" description="Basic and acidic residues" evidence="1">
    <location>
        <begin position="98"/>
        <end position="108"/>
    </location>
</feature>
<dbReference type="Proteomes" id="UP000823749">
    <property type="component" value="Chromosome 11"/>
</dbReference>
<feature type="compositionally biased region" description="Basic residues" evidence="1">
    <location>
        <begin position="38"/>
        <end position="49"/>
    </location>
</feature>
<evidence type="ECO:0000256" key="1">
    <source>
        <dbReference type="SAM" id="MobiDB-lite"/>
    </source>
</evidence>
<keyword evidence="3" id="KW-1185">Reference proteome</keyword>
<feature type="region of interest" description="Disordered" evidence="1">
    <location>
        <begin position="38"/>
        <end position="63"/>
    </location>
</feature>
<accession>A0AAV6IA07</accession>
<dbReference type="AlphaFoldDB" id="A0AAV6IA07"/>
<dbReference type="EMBL" id="JACTNZ010000011">
    <property type="protein sequence ID" value="KAG5525351.1"/>
    <property type="molecule type" value="Genomic_DNA"/>
</dbReference>
<sequence length="260" mass="28786">MAAYERARDEQIEKNLAMLESLGIKDLLASLPALYRSSQRKGTKKRKSKVAIGNDEEFLPPPCEESFGYSSDDCSGSQAEKVKCTTKRKKKGGSGNRILRDSQGTREERHIIEGATSTPPTQPSTDHVEGMSVVAAQPTQLPCIATNNEGKGPVLLSFHGQLRDQFCLVFMDSQGDQFCLCFAAAFSCPALLSASFWSRKCNPVVELPTLVARLHGRLILSAGPSWWFIAVLAFQWLQSCQTETYYAPFLLQIPDYRILS</sequence>
<name>A0AAV6IA07_9ERIC</name>
<comment type="caution">
    <text evidence="2">The sequence shown here is derived from an EMBL/GenBank/DDBJ whole genome shotgun (WGS) entry which is preliminary data.</text>
</comment>
<proteinExistence type="predicted"/>
<protein>
    <submittedName>
        <fullName evidence="2">Uncharacterized protein</fullName>
    </submittedName>
</protein>
<reference evidence="2" key="1">
    <citation type="submission" date="2020-08" db="EMBL/GenBank/DDBJ databases">
        <title>Plant Genome Project.</title>
        <authorList>
            <person name="Zhang R.-G."/>
        </authorList>
    </citation>
    <scope>NUCLEOTIDE SEQUENCE</scope>
    <source>
        <strain evidence="2">WSP0</strain>
        <tissue evidence="2">Leaf</tissue>
    </source>
</reference>
<evidence type="ECO:0000313" key="2">
    <source>
        <dbReference type="EMBL" id="KAG5525351.1"/>
    </source>
</evidence>
<gene>
    <name evidence="2" type="ORF">RHGRI_031879</name>
</gene>
<organism evidence="2 3">
    <name type="scientific">Rhododendron griersonianum</name>
    <dbReference type="NCBI Taxonomy" id="479676"/>
    <lineage>
        <taxon>Eukaryota</taxon>
        <taxon>Viridiplantae</taxon>
        <taxon>Streptophyta</taxon>
        <taxon>Embryophyta</taxon>
        <taxon>Tracheophyta</taxon>
        <taxon>Spermatophyta</taxon>
        <taxon>Magnoliopsida</taxon>
        <taxon>eudicotyledons</taxon>
        <taxon>Gunneridae</taxon>
        <taxon>Pentapetalae</taxon>
        <taxon>asterids</taxon>
        <taxon>Ericales</taxon>
        <taxon>Ericaceae</taxon>
        <taxon>Ericoideae</taxon>
        <taxon>Rhodoreae</taxon>
        <taxon>Rhododendron</taxon>
    </lineage>
</organism>
<feature type="region of interest" description="Disordered" evidence="1">
    <location>
        <begin position="86"/>
        <end position="108"/>
    </location>
</feature>